<feature type="compositionally biased region" description="Basic and acidic residues" evidence="2">
    <location>
        <begin position="205"/>
        <end position="216"/>
    </location>
</feature>
<comment type="caution">
    <text evidence="4">The sequence shown here is derived from an EMBL/GenBank/DDBJ whole genome shotgun (WGS) entry which is preliminary data.</text>
</comment>
<dbReference type="PROSITE" id="PS50006">
    <property type="entry name" value="FHA_DOMAIN"/>
    <property type="match status" value="1"/>
</dbReference>
<proteinExistence type="predicted"/>
<evidence type="ECO:0000256" key="1">
    <source>
        <dbReference type="SAM" id="Coils"/>
    </source>
</evidence>
<feature type="domain" description="FHA" evidence="3">
    <location>
        <begin position="60"/>
        <end position="115"/>
    </location>
</feature>
<feature type="region of interest" description="Disordered" evidence="2">
    <location>
        <begin position="268"/>
        <end position="289"/>
    </location>
</feature>
<keyword evidence="1" id="KW-0175">Coiled coil</keyword>
<sequence>MPEDDCIQYLGTRPAVRALPSLPFLGSSQRPVTGLGLYIEKSGTEPGQGLIFRKAEEPVVHIGRRPGSDGDKRKSEAGKAFFTCPVVSRHHAKIAFSDSGHCYIIDLHSHHGTHIRKRDDTVSKQINAETPTLLADGDVVTFGKSVGSDKGLVRPVVARVDLIYGSQPLIKPLVVPGTPEGQQKSLLRTPSGRYGVYVPSEASSSDERASSDSHDSDIEEISDPAPTVVRLPWHDNGGGSDSTSSPRGAQKIPECFSAPQQYSPFGFNADEYRAFSPGPQEPGSPVFDRDSSFYNVGFDAYSNDIFEDDDDNDDNSDNSSYSRSNSSMDLSSSPEPSDAPAGANKEGQAGEPVIVGAWPHSRSSSPVSVFSSAFPSVRIIAPVAEPAPVKSAANDSAKLVDFVENDSDVEVAAAHKEDVEKSVDGVQAAQLEASLADVKAEVAKLHAHRRKYKQRFNDNLHVVGDRFSDIEERTTEAHDLYNLLSDRLEEHVDACHLAQHQLDALQARMDETPDKAIEPEMPPYFEEAKAKAKVLEEMVTDMTTLRDNARKEMNEELQSIREAKEALKNLTEQVRAQTASLKRKRLDEEAEGEVALKETAEEAMAPPPPKRVRRVAKAVAQTAAAVSIGAVVTWSALAFS</sequence>
<dbReference type="SUPFAM" id="SSF49879">
    <property type="entry name" value="SMAD/FHA domain"/>
    <property type="match status" value="1"/>
</dbReference>
<accession>A0AAD7AD59</accession>
<dbReference type="AlphaFoldDB" id="A0AAD7AD59"/>
<reference evidence="4" key="1">
    <citation type="submission" date="2023-03" db="EMBL/GenBank/DDBJ databases">
        <title>Massive genome expansion in bonnet fungi (Mycena s.s.) driven by repeated elements and novel gene families across ecological guilds.</title>
        <authorList>
            <consortium name="Lawrence Berkeley National Laboratory"/>
            <person name="Harder C.B."/>
            <person name="Miyauchi S."/>
            <person name="Viragh M."/>
            <person name="Kuo A."/>
            <person name="Thoen E."/>
            <person name="Andreopoulos B."/>
            <person name="Lu D."/>
            <person name="Skrede I."/>
            <person name="Drula E."/>
            <person name="Henrissat B."/>
            <person name="Morin E."/>
            <person name="Kohler A."/>
            <person name="Barry K."/>
            <person name="LaButti K."/>
            <person name="Morin E."/>
            <person name="Salamov A."/>
            <person name="Lipzen A."/>
            <person name="Mereny Z."/>
            <person name="Hegedus B."/>
            <person name="Baldrian P."/>
            <person name="Stursova M."/>
            <person name="Weitz H."/>
            <person name="Taylor A."/>
            <person name="Grigoriev I.V."/>
            <person name="Nagy L.G."/>
            <person name="Martin F."/>
            <person name="Kauserud H."/>
        </authorList>
    </citation>
    <scope>NUCLEOTIDE SEQUENCE</scope>
    <source>
        <strain evidence="4">CBHHK002</strain>
    </source>
</reference>
<feature type="compositionally biased region" description="Low complexity" evidence="2">
    <location>
        <begin position="317"/>
        <end position="333"/>
    </location>
</feature>
<dbReference type="EMBL" id="JARIHO010000009">
    <property type="protein sequence ID" value="KAJ7355553.1"/>
    <property type="molecule type" value="Genomic_DNA"/>
</dbReference>
<evidence type="ECO:0000313" key="4">
    <source>
        <dbReference type="EMBL" id="KAJ7355553.1"/>
    </source>
</evidence>
<dbReference type="Proteomes" id="UP001218218">
    <property type="component" value="Unassembled WGS sequence"/>
</dbReference>
<gene>
    <name evidence="4" type="ORF">DFH08DRAFT_502559</name>
</gene>
<protein>
    <recommendedName>
        <fullName evidence="3">FHA domain-containing protein</fullName>
    </recommendedName>
</protein>
<feature type="region of interest" description="Disordered" evidence="2">
    <location>
        <begin position="304"/>
        <end position="347"/>
    </location>
</feature>
<dbReference type="CDD" id="cd00060">
    <property type="entry name" value="FHA"/>
    <property type="match status" value="1"/>
</dbReference>
<evidence type="ECO:0000256" key="2">
    <source>
        <dbReference type="SAM" id="MobiDB-lite"/>
    </source>
</evidence>
<dbReference type="InterPro" id="IPR000253">
    <property type="entry name" value="FHA_dom"/>
</dbReference>
<feature type="coiled-coil region" evidence="1">
    <location>
        <begin position="428"/>
        <end position="455"/>
    </location>
</feature>
<organism evidence="4 5">
    <name type="scientific">Mycena albidolilacea</name>
    <dbReference type="NCBI Taxonomy" id="1033008"/>
    <lineage>
        <taxon>Eukaryota</taxon>
        <taxon>Fungi</taxon>
        <taxon>Dikarya</taxon>
        <taxon>Basidiomycota</taxon>
        <taxon>Agaricomycotina</taxon>
        <taxon>Agaricomycetes</taxon>
        <taxon>Agaricomycetidae</taxon>
        <taxon>Agaricales</taxon>
        <taxon>Marasmiineae</taxon>
        <taxon>Mycenaceae</taxon>
        <taxon>Mycena</taxon>
    </lineage>
</organism>
<dbReference type="Pfam" id="PF00498">
    <property type="entry name" value="FHA"/>
    <property type="match status" value="1"/>
</dbReference>
<evidence type="ECO:0000259" key="3">
    <source>
        <dbReference type="PROSITE" id="PS50006"/>
    </source>
</evidence>
<feature type="compositionally biased region" description="Acidic residues" evidence="2">
    <location>
        <begin position="305"/>
        <end position="316"/>
    </location>
</feature>
<feature type="region of interest" description="Disordered" evidence="2">
    <location>
        <begin position="173"/>
        <end position="251"/>
    </location>
</feature>
<name>A0AAD7AD59_9AGAR</name>
<keyword evidence="5" id="KW-1185">Reference proteome</keyword>
<feature type="coiled-coil region" evidence="1">
    <location>
        <begin position="546"/>
        <end position="587"/>
    </location>
</feature>
<dbReference type="Gene3D" id="2.60.200.20">
    <property type="match status" value="1"/>
</dbReference>
<evidence type="ECO:0000313" key="5">
    <source>
        <dbReference type="Proteomes" id="UP001218218"/>
    </source>
</evidence>
<dbReference type="InterPro" id="IPR008984">
    <property type="entry name" value="SMAD_FHA_dom_sf"/>
</dbReference>